<evidence type="ECO:0008006" key="3">
    <source>
        <dbReference type="Google" id="ProtNLM"/>
    </source>
</evidence>
<gene>
    <name evidence="1" type="ORF">ACFS7Y_02875</name>
</gene>
<dbReference type="InterPro" id="IPR036390">
    <property type="entry name" value="WH_DNA-bd_sf"/>
</dbReference>
<evidence type="ECO:0000313" key="1">
    <source>
        <dbReference type="EMBL" id="MFD2966309.1"/>
    </source>
</evidence>
<protein>
    <recommendedName>
        <fullName evidence="3">MarR family transcriptional regulator</fullName>
    </recommendedName>
</protein>
<name>A0ABW6BCT3_9SPHI</name>
<organism evidence="1 2">
    <name type="scientific">Sphingobacterium bambusae</name>
    <dbReference type="NCBI Taxonomy" id="662858"/>
    <lineage>
        <taxon>Bacteria</taxon>
        <taxon>Pseudomonadati</taxon>
        <taxon>Bacteroidota</taxon>
        <taxon>Sphingobacteriia</taxon>
        <taxon>Sphingobacteriales</taxon>
        <taxon>Sphingobacteriaceae</taxon>
        <taxon>Sphingobacterium</taxon>
    </lineage>
</organism>
<dbReference type="RefSeq" id="WP_320184099.1">
    <property type="nucleotide sequence ID" value="NZ_CP138332.1"/>
</dbReference>
<sequence>MDYKLLKEMLSLLAEFESDKSSASKDNTAFIHWLLKDQMLTADDLNKDEVPSDDLKIVDSELFVAMVFRLTNALELLNLSRFWRSVPAHFSIKNNLPLASTTGKASYEWTCIEEQHRTADITHFLEKGWLVQKERKINQRTFFHVRLSEHGEKALTDWLEDAVSRNSYLSAALTQDDENNLLKLLKKLTDNSPR</sequence>
<dbReference type="EMBL" id="JBHUPB010000003">
    <property type="protein sequence ID" value="MFD2966309.1"/>
    <property type="molecule type" value="Genomic_DNA"/>
</dbReference>
<dbReference type="Gene3D" id="1.10.10.10">
    <property type="entry name" value="Winged helix-like DNA-binding domain superfamily/Winged helix DNA-binding domain"/>
    <property type="match status" value="1"/>
</dbReference>
<comment type="caution">
    <text evidence="1">The sequence shown here is derived from an EMBL/GenBank/DDBJ whole genome shotgun (WGS) entry which is preliminary data.</text>
</comment>
<dbReference type="InterPro" id="IPR036388">
    <property type="entry name" value="WH-like_DNA-bd_sf"/>
</dbReference>
<evidence type="ECO:0000313" key="2">
    <source>
        <dbReference type="Proteomes" id="UP001597525"/>
    </source>
</evidence>
<dbReference type="Proteomes" id="UP001597525">
    <property type="component" value="Unassembled WGS sequence"/>
</dbReference>
<dbReference type="SUPFAM" id="SSF46785">
    <property type="entry name" value="Winged helix' DNA-binding domain"/>
    <property type="match status" value="1"/>
</dbReference>
<keyword evidence="2" id="KW-1185">Reference proteome</keyword>
<accession>A0ABW6BCT3</accession>
<reference evidence="2" key="1">
    <citation type="journal article" date="2019" name="Int. J. Syst. Evol. Microbiol.">
        <title>The Global Catalogue of Microorganisms (GCM) 10K type strain sequencing project: providing services to taxonomists for standard genome sequencing and annotation.</title>
        <authorList>
            <consortium name="The Broad Institute Genomics Platform"/>
            <consortium name="The Broad Institute Genome Sequencing Center for Infectious Disease"/>
            <person name="Wu L."/>
            <person name="Ma J."/>
        </authorList>
    </citation>
    <scope>NUCLEOTIDE SEQUENCE [LARGE SCALE GENOMIC DNA]</scope>
    <source>
        <strain evidence="2">KCTC 22814</strain>
    </source>
</reference>
<proteinExistence type="predicted"/>